<feature type="transmembrane region" description="Helical" evidence="1">
    <location>
        <begin position="236"/>
        <end position="256"/>
    </location>
</feature>
<reference evidence="2 3" key="1">
    <citation type="submission" date="2011-08" db="EMBL/GenBank/DDBJ databases">
        <title>The Genome Sequence of Plasmodium vivax Mauritania I.</title>
        <authorList>
            <consortium name="The Broad Institute Genome Sequencing Platform"/>
            <consortium name="The Broad Institute Genome Sequencing Center for Infectious Disease"/>
            <person name="Neafsey D."/>
            <person name="Carlton J."/>
            <person name="Barnwell J."/>
            <person name="Collins W."/>
            <person name="Escalante A."/>
            <person name="Mullikin J."/>
            <person name="Saul A."/>
            <person name="Guigo R."/>
            <person name="Camara F."/>
            <person name="Young S.K."/>
            <person name="Zeng Q."/>
            <person name="Gargeya S."/>
            <person name="Fitzgerald M."/>
            <person name="Haas B."/>
            <person name="Abouelleil A."/>
            <person name="Alvarado L."/>
            <person name="Arachchi H.M."/>
            <person name="Berlin A."/>
            <person name="Brown A."/>
            <person name="Chapman S.B."/>
            <person name="Chen Z."/>
            <person name="Dunbar C."/>
            <person name="Freedman E."/>
            <person name="Gearin G."/>
            <person name="Gellesch M."/>
            <person name="Goldberg J."/>
            <person name="Griggs A."/>
            <person name="Gujja S."/>
            <person name="Heiman D."/>
            <person name="Howarth C."/>
            <person name="Larson L."/>
            <person name="Lui A."/>
            <person name="MacDonald P.J.P."/>
            <person name="Montmayeur A."/>
            <person name="Murphy C."/>
            <person name="Neiman D."/>
            <person name="Pearson M."/>
            <person name="Priest M."/>
            <person name="Roberts A."/>
            <person name="Saif S."/>
            <person name="Shea T."/>
            <person name="Shenoy N."/>
            <person name="Sisk P."/>
            <person name="Stolte C."/>
            <person name="Sykes S."/>
            <person name="Wortman J."/>
            <person name="Nusbaum C."/>
            <person name="Birren B."/>
        </authorList>
    </citation>
    <scope>NUCLEOTIDE SEQUENCE [LARGE SCALE GENOMIC DNA]</scope>
    <source>
        <strain evidence="2 3">Mauritania I</strain>
    </source>
</reference>
<protein>
    <submittedName>
        <fullName evidence="2">Uncharacterized protein</fullName>
    </submittedName>
</protein>
<sequence>MNMGNEVLVFIYFICSYYYEFFEDIDNYINYEEKIQGTATQDITECCTSLMRGGVTLRNSEIGKNICENFLKLYKKLPNGNEYKEKNWGFLNYWLNFELGKVNKNICVKNFYDDMESQCHGNFQGLVTDDRMYNVKKDDLIKMNLLYGLYENYKKLDNILSTNQQGKSDLLSEYSNKFCSYYVEANYLCNYEDNKFCEQLQSFKTKYEGLYSKLNGKSPEYSNNFIKLSECKNTNVISTALIGTTVGLVPLLVGIYKVK</sequence>
<dbReference type="EMBL" id="KQ235007">
    <property type="protein sequence ID" value="KMZ95000.1"/>
    <property type="molecule type" value="Genomic_DNA"/>
</dbReference>
<proteinExistence type="predicted"/>
<keyword evidence="1" id="KW-0812">Transmembrane</keyword>
<keyword evidence="1" id="KW-0472">Membrane</keyword>
<name>A0A0J9THA9_PLAVI</name>
<dbReference type="OrthoDB" id="10385617at2759"/>
<organism evidence="2 3">
    <name type="scientific">Plasmodium vivax Mauritania I</name>
    <dbReference type="NCBI Taxonomy" id="1035515"/>
    <lineage>
        <taxon>Eukaryota</taxon>
        <taxon>Sar</taxon>
        <taxon>Alveolata</taxon>
        <taxon>Apicomplexa</taxon>
        <taxon>Aconoidasida</taxon>
        <taxon>Haemosporida</taxon>
        <taxon>Plasmodiidae</taxon>
        <taxon>Plasmodium</taxon>
        <taxon>Plasmodium (Plasmodium)</taxon>
    </lineage>
</organism>
<evidence type="ECO:0000313" key="2">
    <source>
        <dbReference type="EMBL" id="KMZ95000.1"/>
    </source>
</evidence>
<evidence type="ECO:0000256" key="1">
    <source>
        <dbReference type="SAM" id="Phobius"/>
    </source>
</evidence>
<evidence type="ECO:0000313" key="3">
    <source>
        <dbReference type="Proteomes" id="UP000053776"/>
    </source>
</evidence>
<dbReference type="Proteomes" id="UP000053776">
    <property type="component" value="Unassembled WGS sequence"/>
</dbReference>
<dbReference type="AlphaFoldDB" id="A0A0J9THA9"/>
<keyword evidence="1" id="KW-1133">Transmembrane helix</keyword>
<gene>
    <name evidence="2" type="ORF">PVMG_05761</name>
</gene>
<accession>A0A0J9THA9</accession>